<dbReference type="RefSeq" id="WP_204637548.1">
    <property type="nucleotide sequence ID" value="NZ_JADIKC010000009.1"/>
</dbReference>
<comment type="caution">
    <text evidence="1">The sequence shown here is derived from an EMBL/GenBank/DDBJ whole genome shotgun (WGS) entry which is preliminary data.</text>
</comment>
<reference evidence="1 2" key="1">
    <citation type="submission" date="2020-10" db="EMBL/GenBank/DDBJ databases">
        <title>Phylogeny of dyella-like bacteria.</title>
        <authorList>
            <person name="Fu J."/>
        </authorList>
    </citation>
    <scope>NUCLEOTIDE SEQUENCE [LARGE SCALE GENOMIC DNA]</scope>
    <source>
        <strain evidence="1 2">THG-B117</strain>
    </source>
</reference>
<name>A0ABS2JVP7_9GAMM</name>
<evidence type="ECO:0000313" key="2">
    <source>
        <dbReference type="Proteomes" id="UP001430065"/>
    </source>
</evidence>
<organism evidence="1 2">
    <name type="scientific">Dyella kyungheensis</name>
    <dbReference type="NCBI Taxonomy" id="1242174"/>
    <lineage>
        <taxon>Bacteria</taxon>
        <taxon>Pseudomonadati</taxon>
        <taxon>Pseudomonadota</taxon>
        <taxon>Gammaproteobacteria</taxon>
        <taxon>Lysobacterales</taxon>
        <taxon>Rhodanobacteraceae</taxon>
        <taxon>Dyella</taxon>
    </lineage>
</organism>
<proteinExistence type="predicted"/>
<keyword evidence="2" id="KW-1185">Reference proteome</keyword>
<accession>A0ABS2JVP7</accession>
<gene>
    <name evidence="1" type="ORF">ISP20_18155</name>
</gene>
<dbReference type="EMBL" id="JADIKC010000009">
    <property type="protein sequence ID" value="MBM7123096.1"/>
    <property type="molecule type" value="Genomic_DNA"/>
</dbReference>
<evidence type="ECO:0000313" key="1">
    <source>
        <dbReference type="EMBL" id="MBM7123096.1"/>
    </source>
</evidence>
<protein>
    <submittedName>
        <fullName evidence="1">Uncharacterized protein</fullName>
    </submittedName>
</protein>
<dbReference type="Proteomes" id="UP001430065">
    <property type="component" value="Unassembled WGS sequence"/>
</dbReference>
<sequence>MIANANNAELVEALYVNRTYRIDGQVSRPDGQTGGLGRAFEIMDPSKSISMPFITTVRAGVLGIGEKMQSRYSINCNSAPAQFERFASLRNEDYATVIGKVTGFDGGALQLDCRFEK</sequence>